<evidence type="ECO:0000256" key="4">
    <source>
        <dbReference type="ARBA" id="ARBA00022833"/>
    </source>
</evidence>
<evidence type="ECO:0000256" key="5">
    <source>
        <dbReference type="ARBA" id="ARBA00023015"/>
    </source>
</evidence>
<evidence type="ECO:0000313" key="11">
    <source>
        <dbReference type="EMBL" id="KAA0065693.1"/>
    </source>
</evidence>
<dbReference type="PROSITE" id="PS50157">
    <property type="entry name" value="ZINC_FINGER_C2H2_2"/>
    <property type="match status" value="1"/>
</dbReference>
<dbReference type="InterPro" id="IPR036236">
    <property type="entry name" value="Znf_C2H2_sf"/>
</dbReference>
<evidence type="ECO:0000256" key="9">
    <source>
        <dbReference type="SAM" id="MobiDB-lite"/>
    </source>
</evidence>
<evidence type="ECO:0000313" key="12">
    <source>
        <dbReference type="Proteomes" id="UP000321393"/>
    </source>
</evidence>
<name>A0A5A7VBW4_CUCMM</name>
<dbReference type="OrthoDB" id="6077919at2759"/>
<accession>A0A5A7VBW4</accession>
<evidence type="ECO:0000256" key="7">
    <source>
        <dbReference type="ARBA" id="ARBA00023242"/>
    </source>
</evidence>
<dbReference type="PANTHER" id="PTHR45801">
    <property type="entry name" value="OS07G0101800 PROTEIN"/>
    <property type="match status" value="1"/>
</dbReference>
<evidence type="ECO:0000256" key="2">
    <source>
        <dbReference type="ARBA" id="ARBA00022723"/>
    </source>
</evidence>
<comment type="caution">
    <text evidence="11">The sequence shown here is derived from an EMBL/GenBank/DDBJ whole genome shotgun (WGS) entry which is preliminary data.</text>
</comment>
<organism evidence="11 12">
    <name type="scientific">Cucumis melo var. makuwa</name>
    <name type="common">Oriental melon</name>
    <dbReference type="NCBI Taxonomy" id="1194695"/>
    <lineage>
        <taxon>Eukaryota</taxon>
        <taxon>Viridiplantae</taxon>
        <taxon>Streptophyta</taxon>
        <taxon>Embryophyta</taxon>
        <taxon>Tracheophyta</taxon>
        <taxon>Spermatophyta</taxon>
        <taxon>Magnoliopsida</taxon>
        <taxon>eudicotyledons</taxon>
        <taxon>Gunneridae</taxon>
        <taxon>Pentapetalae</taxon>
        <taxon>rosids</taxon>
        <taxon>fabids</taxon>
        <taxon>Cucurbitales</taxon>
        <taxon>Cucurbitaceae</taxon>
        <taxon>Benincaseae</taxon>
        <taxon>Cucumis</taxon>
    </lineage>
</organism>
<dbReference type="Proteomes" id="UP000321393">
    <property type="component" value="Unassembled WGS sequence"/>
</dbReference>
<dbReference type="PROSITE" id="PS00028">
    <property type="entry name" value="ZINC_FINGER_C2H2_1"/>
    <property type="match status" value="1"/>
</dbReference>
<reference evidence="11 12" key="1">
    <citation type="submission" date="2019-08" db="EMBL/GenBank/DDBJ databases">
        <title>Draft genome sequences of two oriental melons (Cucumis melo L. var makuwa).</title>
        <authorList>
            <person name="Kwon S.-Y."/>
        </authorList>
    </citation>
    <scope>NUCLEOTIDE SEQUENCE [LARGE SCALE GENOMIC DNA]</scope>
    <source>
        <strain evidence="12">cv. SW 3</strain>
        <tissue evidence="11">Leaf</tissue>
    </source>
</reference>
<keyword evidence="7" id="KW-0539">Nucleus</keyword>
<dbReference type="STRING" id="1194695.A0A5A7VBW4"/>
<dbReference type="Gene3D" id="3.30.160.60">
    <property type="entry name" value="Classic Zinc Finger"/>
    <property type="match status" value="1"/>
</dbReference>
<evidence type="ECO:0000256" key="6">
    <source>
        <dbReference type="ARBA" id="ARBA00023163"/>
    </source>
</evidence>
<keyword evidence="2" id="KW-0479">Metal-binding</keyword>
<feature type="domain" description="C2H2-type" evidence="10">
    <location>
        <begin position="17"/>
        <end position="44"/>
    </location>
</feature>
<feature type="region of interest" description="Disordered" evidence="9">
    <location>
        <begin position="72"/>
        <end position="92"/>
    </location>
</feature>
<sequence>MNCGKQSGGSQSASWSYECTICKRSFKSAKALGGHMHIHSNEEIDTKLKLQSTSESIPTDLRWVVLSATAEGRGRDRNRGKGSKEQVRMGKVKELSLFGKKPSNLKKLFGEKTGQSSQQDNVVSEVDLELRLGSNPKKSTLTTFKFF</sequence>
<gene>
    <name evidence="11" type="ORF">E6C27_scaffold90G001620</name>
</gene>
<dbReference type="Pfam" id="PF13912">
    <property type="entry name" value="zf-C2H2_6"/>
    <property type="match status" value="1"/>
</dbReference>
<evidence type="ECO:0000256" key="3">
    <source>
        <dbReference type="ARBA" id="ARBA00022771"/>
    </source>
</evidence>
<evidence type="ECO:0000256" key="1">
    <source>
        <dbReference type="ARBA" id="ARBA00004123"/>
    </source>
</evidence>
<keyword evidence="3 8" id="KW-0863">Zinc-finger</keyword>
<dbReference type="EMBL" id="SSTE01001308">
    <property type="protein sequence ID" value="KAA0065693.1"/>
    <property type="molecule type" value="Genomic_DNA"/>
</dbReference>
<protein>
    <submittedName>
        <fullName evidence="11">Transcriptional regulator TAC1-like</fullName>
    </submittedName>
</protein>
<comment type="subcellular location">
    <subcellularLocation>
        <location evidence="1">Nucleus</location>
    </subcellularLocation>
</comment>
<dbReference type="SUPFAM" id="SSF57667">
    <property type="entry name" value="beta-beta-alpha zinc fingers"/>
    <property type="match status" value="1"/>
</dbReference>
<evidence type="ECO:0000256" key="8">
    <source>
        <dbReference type="PROSITE-ProRule" id="PRU00042"/>
    </source>
</evidence>
<dbReference type="PANTHER" id="PTHR45801:SF107">
    <property type="entry name" value="TRANSCRIPTIONAL REGULATOR SUPERMAN-LIKE"/>
    <property type="match status" value="1"/>
</dbReference>
<keyword evidence="6" id="KW-0804">Transcription</keyword>
<dbReference type="GO" id="GO:0008270">
    <property type="term" value="F:zinc ion binding"/>
    <property type="evidence" value="ECO:0007669"/>
    <property type="project" value="UniProtKB-KW"/>
</dbReference>
<dbReference type="SMART" id="SM00355">
    <property type="entry name" value="ZnF_C2H2"/>
    <property type="match status" value="1"/>
</dbReference>
<keyword evidence="5" id="KW-0805">Transcription regulation</keyword>
<dbReference type="InterPro" id="IPR052426">
    <property type="entry name" value="Plant_dev_regulator"/>
</dbReference>
<dbReference type="AlphaFoldDB" id="A0A5A7VBW4"/>
<evidence type="ECO:0000259" key="10">
    <source>
        <dbReference type="PROSITE" id="PS50157"/>
    </source>
</evidence>
<dbReference type="GO" id="GO:0005634">
    <property type="term" value="C:nucleus"/>
    <property type="evidence" value="ECO:0007669"/>
    <property type="project" value="UniProtKB-SubCell"/>
</dbReference>
<dbReference type="InterPro" id="IPR013087">
    <property type="entry name" value="Znf_C2H2_type"/>
</dbReference>
<keyword evidence="4" id="KW-0862">Zinc</keyword>
<proteinExistence type="predicted"/>